<dbReference type="EMBL" id="CAHIKZ030000377">
    <property type="protein sequence ID" value="CAE1171150.1"/>
    <property type="molecule type" value="Genomic_DNA"/>
</dbReference>
<keyword evidence="3" id="KW-1185">Reference proteome</keyword>
<name>A0A812B4T1_ACAPH</name>
<feature type="domain" description="Zinc finger CHCC-type" evidence="1">
    <location>
        <begin position="95"/>
        <end position="124"/>
    </location>
</feature>
<gene>
    <name evidence="2" type="ORF">SPHA_11407</name>
</gene>
<dbReference type="AlphaFoldDB" id="A0A812B4T1"/>
<sequence length="152" mass="16790">MASLGRAVTTLGVRSSISNSLRTSLAYCTKSFADPKTCDANAVNLVTHTGQKYSEDDYRRVRFIDKEKLVNRNFAIDLIAEDPVVVVNARNIWSDGGGALGHPKVYINLDKPEIAVCGYSGHKFIQKKFYNEAEHGPCISYEEYLGKAKAAK</sequence>
<dbReference type="Gene3D" id="2.60.260.40">
    <property type="entry name" value="q5lls5 like domains"/>
    <property type="match status" value="1"/>
</dbReference>
<dbReference type="PANTHER" id="PTHR13156:SF0">
    <property type="entry name" value="NADH DEHYDROGENASE [UBIQUINONE] IRON-SULFUR PROTEIN 6, MITOCHONDRIAL"/>
    <property type="match status" value="1"/>
</dbReference>
<dbReference type="Pfam" id="PF10276">
    <property type="entry name" value="zf-CHCC"/>
    <property type="match status" value="1"/>
</dbReference>
<reference evidence="2" key="1">
    <citation type="submission" date="2021-01" db="EMBL/GenBank/DDBJ databases">
        <authorList>
            <person name="Li R."/>
            <person name="Bekaert M."/>
        </authorList>
    </citation>
    <scope>NUCLEOTIDE SEQUENCE</scope>
    <source>
        <strain evidence="2">Farmed</strain>
    </source>
</reference>
<dbReference type="GO" id="GO:0006120">
    <property type="term" value="P:mitochondrial electron transport, NADH to ubiquinone"/>
    <property type="evidence" value="ECO:0007669"/>
    <property type="project" value="TreeGrafter"/>
</dbReference>
<organism evidence="2 3">
    <name type="scientific">Acanthosepion pharaonis</name>
    <name type="common">Pharaoh cuttlefish</name>
    <name type="synonym">Sepia pharaonis</name>
    <dbReference type="NCBI Taxonomy" id="158019"/>
    <lineage>
        <taxon>Eukaryota</taxon>
        <taxon>Metazoa</taxon>
        <taxon>Spiralia</taxon>
        <taxon>Lophotrochozoa</taxon>
        <taxon>Mollusca</taxon>
        <taxon>Cephalopoda</taxon>
        <taxon>Coleoidea</taxon>
        <taxon>Decapodiformes</taxon>
        <taxon>Sepiida</taxon>
        <taxon>Sepiina</taxon>
        <taxon>Sepiidae</taxon>
        <taxon>Acanthosepion</taxon>
    </lineage>
</organism>
<dbReference type="InterPro" id="IPR019401">
    <property type="entry name" value="Znf_CHCC"/>
</dbReference>
<evidence type="ECO:0000313" key="3">
    <source>
        <dbReference type="Proteomes" id="UP000597762"/>
    </source>
</evidence>
<dbReference type="Proteomes" id="UP000597762">
    <property type="component" value="Unassembled WGS sequence"/>
</dbReference>
<accession>A0A812B4T1</accession>
<dbReference type="OrthoDB" id="307899at2759"/>
<protein>
    <submittedName>
        <fullName evidence="2">NDUFS6</fullName>
    </submittedName>
</protein>
<comment type="caution">
    <text evidence="2">The sequence shown here is derived from an EMBL/GenBank/DDBJ whole genome shotgun (WGS) entry which is preliminary data.</text>
</comment>
<dbReference type="PANTHER" id="PTHR13156">
    <property type="entry name" value="NADH-UBIQUINONE OXIDOREDUCTASE 13 KD-A SUBUNIT"/>
    <property type="match status" value="1"/>
</dbReference>
<evidence type="ECO:0000259" key="1">
    <source>
        <dbReference type="Pfam" id="PF10276"/>
    </source>
</evidence>
<proteinExistence type="predicted"/>
<evidence type="ECO:0000313" key="2">
    <source>
        <dbReference type="EMBL" id="CAE1171150.1"/>
    </source>
</evidence>
<dbReference type="GO" id="GO:0005739">
    <property type="term" value="C:mitochondrion"/>
    <property type="evidence" value="ECO:0007669"/>
    <property type="project" value="GOC"/>
</dbReference>